<comment type="caution">
    <text evidence="2">The sequence shown here is derived from an EMBL/GenBank/DDBJ whole genome shotgun (WGS) entry which is preliminary data.</text>
</comment>
<dbReference type="AlphaFoldDB" id="A0A4C1U518"/>
<name>A0A4C1U518_EUMVA</name>
<dbReference type="PANTHER" id="PTHR47027:SF29">
    <property type="entry name" value="C2H2-TYPE DOMAIN-CONTAINING PROTEIN"/>
    <property type="match status" value="1"/>
</dbReference>
<dbReference type="InterPro" id="IPR000477">
    <property type="entry name" value="RT_dom"/>
</dbReference>
<dbReference type="PANTHER" id="PTHR47027">
    <property type="entry name" value="REVERSE TRANSCRIPTASE DOMAIN-CONTAINING PROTEIN"/>
    <property type="match status" value="1"/>
</dbReference>
<accession>A0A4C1U518</accession>
<gene>
    <name evidence="2" type="ORF">EVAR_12084_1</name>
</gene>
<reference evidence="2 3" key="1">
    <citation type="journal article" date="2019" name="Commun. Biol.">
        <title>The bagworm genome reveals a unique fibroin gene that provides high tensile strength.</title>
        <authorList>
            <person name="Kono N."/>
            <person name="Nakamura H."/>
            <person name="Ohtoshi R."/>
            <person name="Tomita M."/>
            <person name="Numata K."/>
            <person name="Arakawa K."/>
        </authorList>
    </citation>
    <scope>NUCLEOTIDE SEQUENCE [LARGE SCALE GENOMIC DNA]</scope>
</reference>
<dbReference type="Proteomes" id="UP000299102">
    <property type="component" value="Unassembled WGS sequence"/>
</dbReference>
<organism evidence="2 3">
    <name type="scientific">Eumeta variegata</name>
    <name type="common">Bagworm moth</name>
    <name type="synonym">Eumeta japonica</name>
    <dbReference type="NCBI Taxonomy" id="151549"/>
    <lineage>
        <taxon>Eukaryota</taxon>
        <taxon>Metazoa</taxon>
        <taxon>Ecdysozoa</taxon>
        <taxon>Arthropoda</taxon>
        <taxon>Hexapoda</taxon>
        <taxon>Insecta</taxon>
        <taxon>Pterygota</taxon>
        <taxon>Neoptera</taxon>
        <taxon>Endopterygota</taxon>
        <taxon>Lepidoptera</taxon>
        <taxon>Glossata</taxon>
        <taxon>Ditrysia</taxon>
        <taxon>Tineoidea</taxon>
        <taxon>Psychidae</taxon>
        <taxon>Oiketicinae</taxon>
        <taxon>Eumeta</taxon>
    </lineage>
</organism>
<evidence type="ECO:0000259" key="1">
    <source>
        <dbReference type="PROSITE" id="PS50878"/>
    </source>
</evidence>
<proteinExistence type="predicted"/>
<sequence length="141" mass="16204">MEPEDYTNTFDSLKHESAFQSLEKQDIHNAYADIKNIYKESKARIKLESTGKVFPIDRGGRQDDPLSPKLFTAVLEQMFRKLKWGQLGLNINGARLSHLRFANDLVISEEDPHPLESTIQTLVDRSKEVGLEIRKTKMMTN</sequence>
<keyword evidence="3" id="KW-1185">Reference proteome</keyword>
<dbReference type="OrthoDB" id="410104at2759"/>
<feature type="domain" description="Reverse transcriptase" evidence="1">
    <location>
        <begin position="1"/>
        <end position="141"/>
    </location>
</feature>
<protein>
    <submittedName>
        <fullName evidence="2">Retrovirus-related Pol polyprotein from type-1 retrotransposable element R2</fullName>
    </submittedName>
</protein>
<dbReference type="Pfam" id="PF00078">
    <property type="entry name" value="RVT_1"/>
    <property type="match status" value="1"/>
</dbReference>
<evidence type="ECO:0000313" key="3">
    <source>
        <dbReference type="Proteomes" id="UP000299102"/>
    </source>
</evidence>
<evidence type="ECO:0000313" key="2">
    <source>
        <dbReference type="EMBL" id="GBP21483.1"/>
    </source>
</evidence>
<dbReference type="PROSITE" id="PS50878">
    <property type="entry name" value="RT_POL"/>
    <property type="match status" value="1"/>
</dbReference>
<dbReference type="EMBL" id="BGZK01000129">
    <property type="protein sequence ID" value="GBP21483.1"/>
    <property type="molecule type" value="Genomic_DNA"/>
</dbReference>